<dbReference type="Proteomes" id="UP000000379">
    <property type="component" value="Chromosome"/>
</dbReference>
<name>D7CRR9_TRURR</name>
<feature type="compositionally biased region" description="Basic residues" evidence="1">
    <location>
        <begin position="1"/>
        <end position="10"/>
    </location>
</feature>
<keyword evidence="3" id="KW-1185">Reference proteome</keyword>
<reference evidence="2 3" key="2">
    <citation type="journal article" date="2011" name="Stand. Genomic Sci.">
        <title>Complete genome sequence of Truepera radiovictrix type strain (RQ-24).</title>
        <authorList>
            <person name="Ivanova N."/>
            <person name="Rohde C."/>
            <person name="Munk C."/>
            <person name="Nolan M."/>
            <person name="Lucas S."/>
            <person name="Del Rio T.G."/>
            <person name="Tice H."/>
            <person name="Deshpande S."/>
            <person name="Cheng J.F."/>
            <person name="Tapia R."/>
            <person name="Han C."/>
            <person name="Goodwin L."/>
            <person name="Pitluck S."/>
            <person name="Liolios K."/>
            <person name="Mavromatis K."/>
            <person name="Mikhailova N."/>
            <person name="Pati A."/>
            <person name="Chen A."/>
            <person name="Palaniappan K."/>
            <person name="Land M."/>
            <person name="Hauser L."/>
            <person name="Chang Y.J."/>
            <person name="Jeffries C.D."/>
            <person name="Brambilla E."/>
            <person name="Rohde M."/>
            <person name="Goker M."/>
            <person name="Tindall B.J."/>
            <person name="Woyke T."/>
            <person name="Bristow J."/>
            <person name="Eisen J.A."/>
            <person name="Markowitz V."/>
            <person name="Hugenholtz P."/>
            <person name="Kyrpides N.C."/>
            <person name="Klenk H.P."/>
            <person name="Lapidus A."/>
        </authorList>
    </citation>
    <scope>NUCLEOTIDE SEQUENCE [LARGE SCALE GENOMIC DNA]</scope>
    <source>
        <strain evidence="3">DSM 17093 / CIP 108686 / LMG 22925 / RQ-24</strain>
    </source>
</reference>
<dbReference type="EMBL" id="CP002049">
    <property type="protein sequence ID" value="ADI13559.1"/>
    <property type="molecule type" value="Genomic_DNA"/>
</dbReference>
<dbReference type="AlphaFoldDB" id="D7CRR9"/>
<evidence type="ECO:0000256" key="1">
    <source>
        <dbReference type="SAM" id="MobiDB-lite"/>
    </source>
</evidence>
<sequence>MPKRKRNTKRGKGEGSVFELPNGTWRGKVTVGYDEAGKQRFR</sequence>
<dbReference type="STRING" id="649638.Trad_0422"/>
<proteinExistence type="predicted"/>
<evidence type="ECO:0000313" key="2">
    <source>
        <dbReference type="EMBL" id="ADI13559.1"/>
    </source>
</evidence>
<accession>D7CRR9</accession>
<evidence type="ECO:0000313" key="3">
    <source>
        <dbReference type="Proteomes" id="UP000000379"/>
    </source>
</evidence>
<dbReference type="RefSeq" id="WP_013176939.1">
    <property type="nucleotide sequence ID" value="NC_014221.1"/>
</dbReference>
<dbReference type="KEGG" id="tra:Trad_0422"/>
<organism evidence="2 3">
    <name type="scientific">Truepera radiovictrix (strain DSM 17093 / CIP 108686 / LMG 22925 / RQ-24)</name>
    <dbReference type="NCBI Taxonomy" id="649638"/>
    <lineage>
        <taxon>Bacteria</taxon>
        <taxon>Thermotogati</taxon>
        <taxon>Deinococcota</taxon>
        <taxon>Deinococci</taxon>
        <taxon>Trueperales</taxon>
        <taxon>Trueperaceae</taxon>
        <taxon>Truepera</taxon>
    </lineage>
</organism>
<protein>
    <submittedName>
        <fullName evidence="2">Uncharacterized protein</fullName>
    </submittedName>
</protein>
<gene>
    <name evidence="2" type="ordered locus">Trad_0422</name>
</gene>
<feature type="region of interest" description="Disordered" evidence="1">
    <location>
        <begin position="1"/>
        <end position="22"/>
    </location>
</feature>
<reference evidence="3" key="1">
    <citation type="submission" date="2010-05" db="EMBL/GenBank/DDBJ databases">
        <title>The complete genome of Truepera radiovictris DSM 17093.</title>
        <authorList>
            <consortium name="US DOE Joint Genome Institute (JGI-PGF)"/>
            <person name="Lucas S."/>
            <person name="Copeland A."/>
            <person name="Lapidus A."/>
            <person name="Glavina del Rio T."/>
            <person name="Dalin E."/>
            <person name="Tice H."/>
            <person name="Bruce D."/>
            <person name="Goodwin L."/>
            <person name="Pitluck S."/>
            <person name="Kyrpides N."/>
            <person name="Mavromatis K."/>
            <person name="Ovchinnikova G."/>
            <person name="Munk A.C."/>
            <person name="Detter J.C."/>
            <person name="Han C."/>
            <person name="Tapia R."/>
            <person name="Land M."/>
            <person name="Hauser L."/>
            <person name="Markowitz V."/>
            <person name="Cheng J.-F."/>
            <person name="Hugenholtz P."/>
            <person name="Woyke T."/>
            <person name="Wu D."/>
            <person name="Tindall B."/>
            <person name="Pomrenke H.G."/>
            <person name="Brambilla E."/>
            <person name="Klenk H.-P."/>
            <person name="Eisen J.A."/>
        </authorList>
    </citation>
    <scope>NUCLEOTIDE SEQUENCE [LARGE SCALE GENOMIC DNA]</scope>
    <source>
        <strain evidence="3">DSM 17093 / CIP 108686 / LMG 22925 / RQ-24</strain>
    </source>
</reference>
<dbReference type="HOGENOM" id="CLU_3259394_0_0_0"/>